<gene>
    <name evidence="5" type="primary">rps19</name>
    <name evidence="5" type="ORF">CP953_m18</name>
</gene>
<dbReference type="Pfam" id="PF00203">
    <property type="entry name" value="Ribosomal_S19"/>
    <property type="match status" value="1"/>
</dbReference>
<dbReference type="GO" id="GO:0005840">
    <property type="term" value="C:ribosome"/>
    <property type="evidence" value="ECO:0007669"/>
    <property type="project" value="UniProtKB-KW"/>
</dbReference>
<dbReference type="RefSeq" id="YP_009495568.1">
    <property type="nucleotide sequence ID" value="NC_037990.1"/>
</dbReference>
<dbReference type="HAMAP" id="MF_00531">
    <property type="entry name" value="Ribosomal_uS19"/>
    <property type="match status" value="1"/>
</dbReference>
<dbReference type="Gene3D" id="3.30.860.10">
    <property type="entry name" value="30s Ribosomal Protein S19, Chain A"/>
    <property type="match status" value="1"/>
</dbReference>
<evidence type="ECO:0000256" key="2">
    <source>
        <dbReference type="ARBA" id="ARBA00022980"/>
    </source>
</evidence>
<evidence type="ECO:0000256" key="4">
    <source>
        <dbReference type="RuleBase" id="RU003485"/>
    </source>
</evidence>
<organism evidence="5">
    <name type="scientific">Nitzschia sp.</name>
    <name type="common">in: diatoms</name>
    <dbReference type="NCBI Taxonomy" id="1884248"/>
    <lineage>
        <taxon>Eukaryota</taxon>
        <taxon>Sar</taxon>
        <taxon>Stramenopiles</taxon>
        <taxon>Ochrophyta</taxon>
        <taxon>Bacillariophyta</taxon>
        <taxon>Bacillariophyceae</taxon>
        <taxon>Bacillariophycidae</taxon>
        <taxon>Bacillariales</taxon>
        <taxon>Bacillariaceae</taxon>
        <taxon>Nitzschia</taxon>
    </lineage>
</organism>
<reference evidence="5" key="1">
    <citation type="journal article" date="2018" name="Genome Biol. Evol.">
        <title>Recurrent loss, horizontal transfer, and the obscure origins of mitochondrial introns in diatoms (Bacillariophyta).</title>
        <authorList>
            <person name="Guillory W.X."/>
            <person name="Onyshchenko A."/>
            <person name="Ruck E.C."/>
            <person name="Parks M."/>
            <person name="Nakov T."/>
            <person name="Wickett N.J."/>
            <person name="Alverson A.J."/>
        </authorList>
    </citation>
    <scope>NUCLEOTIDE SEQUENCE</scope>
    <source>
        <strain evidence="5">4</strain>
    </source>
</reference>
<dbReference type="GO" id="GO:0003735">
    <property type="term" value="F:structural constituent of ribosome"/>
    <property type="evidence" value="ECO:0007669"/>
    <property type="project" value="InterPro"/>
</dbReference>
<evidence type="ECO:0000256" key="3">
    <source>
        <dbReference type="ARBA" id="ARBA00023274"/>
    </source>
</evidence>
<dbReference type="EMBL" id="MG182051">
    <property type="protein sequence ID" value="AWQ64298.1"/>
    <property type="molecule type" value="Genomic_DNA"/>
</dbReference>
<keyword evidence="3 4" id="KW-0687">Ribonucleoprotein</keyword>
<keyword evidence="2 4" id="KW-0689">Ribosomal protein</keyword>
<evidence type="ECO:0000313" key="5">
    <source>
        <dbReference type="EMBL" id="AWQ64298.1"/>
    </source>
</evidence>
<dbReference type="GeneID" id="36957584"/>
<evidence type="ECO:0000256" key="1">
    <source>
        <dbReference type="ARBA" id="ARBA00007345"/>
    </source>
</evidence>
<accession>A0A2U9GIW2</accession>
<dbReference type="GO" id="GO:1990904">
    <property type="term" value="C:ribonucleoprotein complex"/>
    <property type="evidence" value="ECO:0007669"/>
    <property type="project" value="UniProtKB-KW"/>
</dbReference>
<sequence>MKRSKWKGPLLVKLENINKKLPLLPRNYEITSQVIGLSCNVHTGKKYTKLNITSEMIGHKVGEFVPTRERFEFKKKKKKK</sequence>
<dbReference type="PIRSF" id="PIRSF002144">
    <property type="entry name" value="Ribosomal_S19"/>
    <property type="match status" value="1"/>
</dbReference>
<comment type="similarity">
    <text evidence="1 4">Belongs to the universal ribosomal protein uS19 family.</text>
</comment>
<dbReference type="InterPro" id="IPR002222">
    <property type="entry name" value="Ribosomal_uS19"/>
</dbReference>
<dbReference type="PRINTS" id="PR00975">
    <property type="entry name" value="RIBOSOMALS19"/>
</dbReference>
<dbReference type="AlphaFoldDB" id="A0A2U9GIW2"/>
<proteinExistence type="inferred from homology"/>
<geneLocation type="mitochondrion" evidence="5"/>
<dbReference type="InterPro" id="IPR023575">
    <property type="entry name" value="Ribosomal_uS19_SF"/>
</dbReference>
<dbReference type="SUPFAM" id="SSF54570">
    <property type="entry name" value="Ribosomal protein S19"/>
    <property type="match status" value="1"/>
</dbReference>
<protein>
    <submittedName>
        <fullName evidence="5">Ribosomal protein S19</fullName>
    </submittedName>
</protein>
<dbReference type="GO" id="GO:0006412">
    <property type="term" value="P:translation"/>
    <property type="evidence" value="ECO:0007669"/>
    <property type="project" value="InterPro"/>
</dbReference>
<name>A0A2U9GIW2_9STRA</name>
<keyword evidence="5" id="KW-0496">Mitochondrion</keyword>